<evidence type="ECO:0000256" key="4">
    <source>
        <dbReference type="RuleBase" id="RU004514"/>
    </source>
</evidence>
<evidence type="ECO:0000313" key="6">
    <source>
        <dbReference type="EMBL" id="MBR7828593.1"/>
    </source>
</evidence>
<dbReference type="GO" id="GO:0030170">
    <property type="term" value="F:pyridoxal phosphate binding"/>
    <property type="evidence" value="ECO:0007669"/>
    <property type="project" value="UniProtKB-UniRule"/>
</dbReference>
<dbReference type="Gene3D" id="3.20.20.10">
    <property type="entry name" value="Alanine racemase"/>
    <property type="match status" value="1"/>
</dbReference>
<comment type="caution">
    <text evidence="6">The sequence shown here is derived from an EMBL/GenBank/DDBJ whole genome shotgun (WGS) entry which is preliminary data.</text>
</comment>
<feature type="domain" description="Alanine racemase N-terminal" evidence="5">
    <location>
        <begin position="11"/>
        <end position="245"/>
    </location>
</feature>
<evidence type="ECO:0000313" key="7">
    <source>
        <dbReference type="Proteomes" id="UP000676325"/>
    </source>
</evidence>
<dbReference type="PANTHER" id="PTHR10146">
    <property type="entry name" value="PROLINE SYNTHETASE CO-TRANSCRIBED BACTERIAL HOMOLOG PROTEIN"/>
    <property type="match status" value="1"/>
</dbReference>
<keyword evidence="7" id="KW-1185">Reference proteome</keyword>
<comment type="similarity">
    <text evidence="2 4">Belongs to the pyridoxal phosphate-binding protein YggS/PROSC family.</text>
</comment>
<dbReference type="AlphaFoldDB" id="A0A941EDE7"/>
<dbReference type="PROSITE" id="PS01211">
    <property type="entry name" value="UPF0001"/>
    <property type="match status" value="1"/>
</dbReference>
<evidence type="ECO:0000256" key="2">
    <source>
        <dbReference type="HAMAP-Rule" id="MF_02087"/>
    </source>
</evidence>
<dbReference type="PIRSF" id="PIRSF004848">
    <property type="entry name" value="YBL036c_PLPDEIII"/>
    <property type="match status" value="1"/>
</dbReference>
<accession>A0A941EDE7</accession>
<evidence type="ECO:0000256" key="3">
    <source>
        <dbReference type="PIRSR" id="PIRSR004848-1"/>
    </source>
</evidence>
<dbReference type="CDD" id="cd00635">
    <property type="entry name" value="PLPDE_III_YBL036c_like"/>
    <property type="match status" value="1"/>
</dbReference>
<dbReference type="SUPFAM" id="SSF51419">
    <property type="entry name" value="PLP-binding barrel"/>
    <property type="match status" value="1"/>
</dbReference>
<name>A0A941EDE7_9ACTN</name>
<proteinExistence type="inferred from homology"/>
<dbReference type="NCBIfam" id="TIGR00044">
    <property type="entry name" value="YggS family pyridoxal phosphate-dependent enzyme"/>
    <property type="match status" value="1"/>
</dbReference>
<dbReference type="PANTHER" id="PTHR10146:SF14">
    <property type="entry name" value="PYRIDOXAL PHOSPHATE HOMEOSTASIS PROTEIN"/>
    <property type="match status" value="1"/>
</dbReference>
<evidence type="ECO:0000259" key="5">
    <source>
        <dbReference type="Pfam" id="PF01168"/>
    </source>
</evidence>
<dbReference type="HAMAP" id="MF_02087">
    <property type="entry name" value="PLP_homeostasis"/>
    <property type="match status" value="1"/>
</dbReference>
<dbReference type="InterPro" id="IPR029066">
    <property type="entry name" value="PLP-binding_barrel"/>
</dbReference>
<evidence type="ECO:0000256" key="1">
    <source>
        <dbReference type="ARBA" id="ARBA00022898"/>
    </source>
</evidence>
<dbReference type="RefSeq" id="WP_212519724.1">
    <property type="nucleotide sequence ID" value="NZ_JAGSOH010000060.1"/>
</dbReference>
<dbReference type="EMBL" id="JAGSOH010000060">
    <property type="protein sequence ID" value="MBR7828593.1"/>
    <property type="molecule type" value="Genomic_DNA"/>
</dbReference>
<feature type="modified residue" description="N6-(pyridoxal phosphate)lysine" evidence="2 3">
    <location>
        <position position="40"/>
    </location>
</feature>
<comment type="function">
    <text evidence="2">Pyridoxal 5'-phosphate (PLP)-binding protein, which is involved in PLP homeostasis.</text>
</comment>
<dbReference type="Pfam" id="PF01168">
    <property type="entry name" value="Ala_racemase_N"/>
    <property type="match status" value="1"/>
</dbReference>
<dbReference type="InterPro" id="IPR011078">
    <property type="entry name" value="PyrdxlP_homeostasis"/>
</dbReference>
<sequence length="248" mass="25643">MADRAAEIAANLAAVRERIAAACAAAGRGAEEVTLVAVTKFRPASDVLELLRLGQRVLGENRDQEASAKAKEVAEALVSDFADVASIPAPEWHFIGQLQTNKVKSVVSYADVVESVDRLSLVAALDKAAVRAQREIRAFVQVNLDPEAVRDGSGRGGAHPEEVLELADAVAGTDALRLAGLMAVAPLGSPPEPAFERLAALAGELRGAHPDAVSLSAGMSGDLEAAVAAGATHVRIGTALLGGRPRLR</sequence>
<comment type="cofactor">
    <cofactor evidence="3">
        <name>pyridoxal 5'-phosphate</name>
        <dbReference type="ChEBI" id="CHEBI:597326"/>
    </cofactor>
</comment>
<dbReference type="InterPro" id="IPR001608">
    <property type="entry name" value="Ala_racemase_N"/>
</dbReference>
<keyword evidence="1 2" id="KW-0663">Pyridoxal phosphate</keyword>
<organism evidence="6 7">
    <name type="scientific">Actinospica acidithermotolerans</name>
    <dbReference type="NCBI Taxonomy" id="2828514"/>
    <lineage>
        <taxon>Bacteria</taxon>
        <taxon>Bacillati</taxon>
        <taxon>Actinomycetota</taxon>
        <taxon>Actinomycetes</taxon>
        <taxon>Catenulisporales</taxon>
        <taxon>Actinospicaceae</taxon>
        <taxon>Actinospica</taxon>
    </lineage>
</organism>
<protein>
    <recommendedName>
        <fullName evidence="2">Pyridoxal phosphate homeostasis protein</fullName>
        <shortName evidence="2">PLP homeostasis protein</shortName>
    </recommendedName>
</protein>
<dbReference type="Proteomes" id="UP000676325">
    <property type="component" value="Unassembled WGS sequence"/>
</dbReference>
<gene>
    <name evidence="6" type="ORF">KDK95_19940</name>
</gene>
<reference evidence="6" key="1">
    <citation type="submission" date="2021-04" db="EMBL/GenBank/DDBJ databases">
        <title>Genome based classification of Actinospica acidithermotolerans sp. nov., an actinobacterium isolated from an Indonesian hot spring.</title>
        <authorList>
            <person name="Kusuma A.B."/>
            <person name="Putra K.E."/>
            <person name="Nafisah S."/>
            <person name="Loh J."/>
            <person name="Nouioui I."/>
            <person name="Goodfellow M."/>
        </authorList>
    </citation>
    <scope>NUCLEOTIDE SEQUENCE</scope>
    <source>
        <strain evidence="6">MGRD01-02</strain>
    </source>
</reference>